<dbReference type="Proteomes" id="UP000271624">
    <property type="component" value="Unassembled WGS sequence"/>
</dbReference>
<keyword evidence="3" id="KW-1185">Reference proteome</keyword>
<proteinExistence type="predicted"/>
<evidence type="ECO:0000313" key="3">
    <source>
        <dbReference type="Proteomes" id="UP000271624"/>
    </source>
</evidence>
<dbReference type="RefSeq" id="WP_127082767.1">
    <property type="nucleotide sequence ID" value="NZ_RSCL01000010.1"/>
</dbReference>
<reference evidence="2" key="1">
    <citation type="submission" date="2018-12" db="EMBL/GenBank/DDBJ databases">
        <authorList>
            <person name="Will S."/>
            <person name="Neumann-Schaal M."/>
            <person name="Henke P."/>
        </authorList>
    </citation>
    <scope>NUCLEOTIDE SEQUENCE</scope>
    <source>
        <strain evidence="2">PCC 7102</strain>
    </source>
</reference>
<reference evidence="2" key="2">
    <citation type="journal article" date="2019" name="Genome Biol. Evol.">
        <title>Day and night: Metabolic profiles and evolutionary relationships of six axenic non-marine cyanobacteria.</title>
        <authorList>
            <person name="Will S.E."/>
            <person name="Henke P."/>
            <person name="Boedeker C."/>
            <person name="Huang S."/>
            <person name="Brinkmann H."/>
            <person name="Rohde M."/>
            <person name="Jarek M."/>
            <person name="Friedl T."/>
            <person name="Seufert S."/>
            <person name="Schumacher M."/>
            <person name="Overmann J."/>
            <person name="Neumann-Schaal M."/>
            <person name="Petersen J."/>
        </authorList>
    </citation>
    <scope>NUCLEOTIDE SEQUENCE [LARGE SCALE GENOMIC DNA]</scope>
    <source>
        <strain evidence="2">PCC 7102</strain>
    </source>
</reference>
<dbReference type="OrthoDB" id="3225550at2"/>
<dbReference type="Pfam" id="PF17994">
    <property type="entry name" value="Glft2_N"/>
    <property type="match status" value="1"/>
</dbReference>
<gene>
    <name evidence="2" type="ORF">DSM106972_043690</name>
</gene>
<dbReference type="InterPro" id="IPR040492">
    <property type="entry name" value="GlfT2_N"/>
</dbReference>
<sequence length="604" mass="69859">MQVVSRLQLPKTSETADLYVKLDGNTQIDFDAGKIILHQGSTISFNTYFNSIYENYYTKYTTLNELQYRLKLEGAFEILVYREREKANTRELIYSEKIQHTDFLNYVDLALPLSAPDAGRIYLEIKCLSETGYFAEGVLVTQQEKQRDITLAIITCTFKKEIYVKKTVDLVTQDNLLQNKKFQFFVVDNGKTLNQSDFPSDRVTLLPNRNLGGSGGFAKGLLEALQSGLYTHYLFMDDDIELDSEVIYKLFPLYEYAKQDFAIAGGMLDLYRKCILHEAGALYNKYTDDEGNRENRDFNITSLKKNTDLSDPNNLNLFLVEDQADYGAFWFFAFSHEVVENIGLPLPFFIKIDDVEFGLRVKQYLNNAIVPFPSLAVWHEPFYAKNPIWDIYYTLRNVLIANTMHGYLEYWATLKTISGGMFYNLLLFNYNSAQMHVKAFEDYLKGPDFIKKNDSEALHNQISASVKNFKSQQVISSSEDVPKDYQITKVGKLQKLMTLITLNGHLLPPFMIRNESAFIHYPEEMTKRDSICKAFSKRKIIIKYSKLPALYHNELDNKAAFNILSTWIKSIIKSTFGWSRITKQWKQASKELASTTFWQNYLNS</sequence>
<protein>
    <submittedName>
        <fullName evidence="2">Galactofuranosyltransferase</fullName>
    </submittedName>
</protein>
<feature type="domain" description="Galactofuranosyltransferase GlfT2 N-terminal" evidence="1">
    <location>
        <begin position="5"/>
        <end position="128"/>
    </location>
</feature>
<name>A0A433VFD0_9CYAN</name>
<keyword evidence="2" id="KW-0808">Transferase</keyword>
<evidence type="ECO:0000259" key="1">
    <source>
        <dbReference type="Pfam" id="PF17994"/>
    </source>
</evidence>
<organism evidence="2 3">
    <name type="scientific">Dulcicalothrix desertica PCC 7102</name>
    <dbReference type="NCBI Taxonomy" id="232991"/>
    <lineage>
        <taxon>Bacteria</taxon>
        <taxon>Bacillati</taxon>
        <taxon>Cyanobacteriota</taxon>
        <taxon>Cyanophyceae</taxon>
        <taxon>Nostocales</taxon>
        <taxon>Calotrichaceae</taxon>
        <taxon>Dulcicalothrix</taxon>
    </lineage>
</organism>
<evidence type="ECO:0000313" key="2">
    <source>
        <dbReference type="EMBL" id="RUT04800.1"/>
    </source>
</evidence>
<dbReference type="InterPro" id="IPR029044">
    <property type="entry name" value="Nucleotide-diphossugar_trans"/>
</dbReference>
<dbReference type="GO" id="GO:0016740">
    <property type="term" value="F:transferase activity"/>
    <property type="evidence" value="ECO:0007669"/>
    <property type="project" value="UniProtKB-KW"/>
</dbReference>
<comment type="caution">
    <text evidence="2">The sequence shown here is derived from an EMBL/GenBank/DDBJ whole genome shotgun (WGS) entry which is preliminary data.</text>
</comment>
<dbReference type="Gene3D" id="3.90.550.60">
    <property type="match status" value="1"/>
</dbReference>
<dbReference type="AlphaFoldDB" id="A0A433VFD0"/>
<dbReference type="EMBL" id="RSCL01000010">
    <property type="protein sequence ID" value="RUT04800.1"/>
    <property type="molecule type" value="Genomic_DNA"/>
</dbReference>
<dbReference type="SUPFAM" id="SSF53448">
    <property type="entry name" value="Nucleotide-diphospho-sugar transferases"/>
    <property type="match status" value="1"/>
</dbReference>
<accession>A0A433VFD0</accession>